<evidence type="ECO:0000256" key="2">
    <source>
        <dbReference type="SAM" id="Phobius"/>
    </source>
</evidence>
<proteinExistence type="predicted"/>
<dbReference type="EMBL" id="WSZM01000139">
    <property type="protein sequence ID" value="KAF4040537.1"/>
    <property type="molecule type" value="Genomic_DNA"/>
</dbReference>
<evidence type="ECO:0000313" key="3">
    <source>
        <dbReference type="EMBL" id="KAF4040537.1"/>
    </source>
</evidence>
<organism evidence="3 5">
    <name type="scientific">Phytophthora infestans</name>
    <name type="common">Potato late blight agent</name>
    <name type="synonym">Botrytis infestans</name>
    <dbReference type="NCBI Taxonomy" id="4787"/>
    <lineage>
        <taxon>Eukaryota</taxon>
        <taxon>Sar</taxon>
        <taxon>Stramenopiles</taxon>
        <taxon>Oomycota</taxon>
        <taxon>Peronosporomycetes</taxon>
        <taxon>Peronosporales</taxon>
        <taxon>Peronosporaceae</taxon>
        <taxon>Phytophthora</taxon>
    </lineage>
</organism>
<gene>
    <name evidence="3" type="ORF">GN244_ATG07211</name>
    <name evidence="4" type="ORF">GN958_ATG15008</name>
</gene>
<dbReference type="Proteomes" id="UP000602510">
    <property type="component" value="Unassembled WGS sequence"/>
</dbReference>
<dbReference type="AlphaFoldDB" id="A0A833WG09"/>
<keyword evidence="2" id="KW-0812">Transmembrane</keyword>
<comment type="caution">
    <text evidence="3">The sequence shown here is derived from an EMBL/GenBank/DDBJ whole genome shotgun (WGS) entry which is preliminary data.</text>
</comment>
<protein>
    <recommendedName>
        <fullName evidence="6">Transmembrane protein</fullName>
    </recommendedName>
</protein>
<feature type="transmembrane region" description="Helical" evidence="2">
    <location>
        <begin position="72"/>
        <end position="94"/>
    </location>
</feature>
<keyword evidence="2" id="KW-0472">Membrane</keyword>
<evidence type="ECO:0008006" key="6">
    <source>
        <dbReference type="Google" id="ProtNLM"/>
    </source>
</evidence>
<dbReference type="EMBL" id="JAACNO010002053">
    <property type="protein sequence ID" value="KAF4135784.1"/>
    <property type="molecule type" value="Genomic_DNA"/>
</dbReference>
<accession>A0A833WG09</accession>
<feature type="region of interest" description="Disordered" evidence="1">
    <location>
        <begin position="136"/>
        <end position="159"/>
    </location>
</feature>
<dbReference type="Proteomes" id="UP000704712">
    <property type="component" value="Unassembled WGS sequence"/>
</dbReference>
<evidence type="ECO:0000256" key="1">
    <source>
        <dbReference type="SAM" id="MobiDB-lite"/>
    </source>
</evidence>
<reference evidence="3" key="1">
    <citation type="submission" date="2020-04" db="EMBL/GenBank/DDBJ databases">
        <title>Hybrid Assembly of Korean Phytophthora infestans isolates.</title>
        <authorList>
            <person name="Prokchorchik M."/>
            <person name="Lee Y."/>
            <person name="Seo J."/>
            <person name="Cho J.-H."/>
            <person name="Park Y.-E."/>
            <person name="Jang D.-C."/>
            <person name="Im J.-S."/>
            <person name="Choi J.-G."/>
            <person name="Park H.-J."/>
            <person name="Lee G.-B."/>
            <person name="Lee Y.-G."/>
            <person name="Hong S.-Y."/>
            <person name="Cho K."/>
            <person name="Sohn K.H."/>
        </authorList>
    </citation>
    <scope>NUCLEOTIDE SEQUENCE</scope>
    <source>
        <strain evidence="3">KR_1_A1</strain>
        <strain evidence="4">KR_2_A2</strain>
    </source>
</reference>
<evidence type="ECO:0000313" key="4">
    <source>
        <dbReference type="EMBL" id="KAF4135784.1"/>
    </source>
</evidence>
<keyword evidence="5" id="KW-1185">Reference proteome</keyword>
<evidence type="ECO:0000313" key="5">
    <source>
        <dbReference type="Proteomes" id="UP000602510"/>
    </source>
</evidence>
<keyword evidence="2" id="KW-1133">Transmembrane helix</keyword>
<sequence length="159" mass="17741">MVVLHHNELDRTLWGPASTTGRSRATDIVIFIQLAVVALLGVTCALDYDKPEAARLAAAGATLLMYFRSIGLFMRLMLFVSAIVFYGDIIVPIVRLARESGVFPLATVKLILHSIWVCNSLRILLAIFQSETLRPGQRKKRPMPSRMHAVPNKMRQKVA</sequence>
<name>A0A833WG09_PHYIN</name>
<feature type="transmembrane region" description="Helical" evidence="2">
    <location>
        <begin position="28"/>
        <end position="46"/>
    </location>
</feature>